<dbReference type="EMBL" id="JBAKAX010000003">
    <property type="protein sequence ID" value="MEL0603656.1"/>
    <property type="molecule type" value="Genomic_DNA"/>
</dbReference>
<protein>
    <submittedName>
        <fullName evidence="1">Uncharacterized protein</fullName>
    </submittedName>
</protein>
<accession>A0ACC6R2B5</accession>
<evidence type="ECO:0000313" key="2">
    <source>
        <dbReference type="Proteomes" id="UP001374952"/>
    </source>
</evidence>
<gene>
    <name evidence="1" type="ORF">V6250_05720</name>
</gene>
<proteinExistence type="predicted"/>
<dbReference type="Proteomes" id="UP001374952">
    <property type="component" value="Unassembled WGS sequence"/>
</dbReference>
<evidence type="ECO:0000313" key="1">
    <source>
        <dbReference type="EMBL" id="MEL0603656.1"/>
    </source>
</evidence>
<sequence length="178" mass="20433">MAVNNKLVFFLPILMSVYSNQCLGSDSPILEMLNKDVLNKITLLADSVSKCKDIAESSELELDLSRFITLGVTKEEFLKSLFYLRMRNRDMCDNEERGNLIFAIGQLDFTRAELGLEASKYGNSSGQLLYEPKKFLQYKVNYMNLAEDVRLEFEKQVGTQPFIYTAILQNLNLNIFDK</sequence>
<comment type="caution">
    <text evidence="1">The sequence shown here is derived from an EMBL/GenBank/DDBJ whole genome shotgun (WGS) entry which is preliminary data.</text>
</comment>
<reference evidence="1" key="1">
    <citation type="submission" date="2024-02" db="EMBL/GenBank/DDBJ databases">
        <title>Bacteria isolated from the canopy kelp, Nereocystis luetkeana.</title>
        <authorList>
            <person name="Pfister C.A."/>
            <person name="Younker I.T."/>
            <person name="Light S.H."/>
        </authorList>
    </citation>
    <scope>NUCLEOTIDE SEQUENCE</scope>
    <source>
        <strain evidence="1">TN.2.01</strain>
    </source>
</reference>
<keyword evidence="2" id="KW-1185">Reference proteome</keyword>
<name>A0ACC6R2B5_9GAMM</name>
<organism evidence="1 2">
    <name type="scientific">Pseudoalteromonas undina</name>
    <dbReference type="NCBI Taxonomy" id="43660"/>
    <lineage>
        <taxon>Bacteria</taxon>
        <taxon>Pseudomonadati</taxon>
        <taxon>Pseudomonadota</taxon>
        <taxon>Gammaproteobacteria</taxon>
        <taxon>Alteromonadales</taxon>
        <taxon>Pseudoalteromonadaceae</taxon>
        <taxon>Pseudoalteromonas</taxon>
    </lineage>
</organism>